<dbReference type="InterPro" id="IPR011009">
    <property type="entry name" value="Kinase-like_dom_sf"/>
</dbReference>
<keyword evidence="2 19" id="KW-0723">Serine/threonine-protein kinase</keyword>
<dbReference type="Gene3D" id="3.30.200.20">
    <property type="entry name" value="Phosphorylase Kinase, domain 1"/>
    <property type="match status" value="1"/>
</dbReference>
<dbReference type="CDD" id="cd14066">
    <property type="entry name" value="STKc_IRAK"/>
    <property type="match status" value="1"/>
</dbReference>
<dbReference type="InterPro" id="IPR036426">
    <property type="entry name" value="Bulb-type_lectin_dom_sf"/>
</dbReference>
<evidence type="ECO:0000313" key="26">
    <source>
        <dbReference type="Proteomes" id="UP000596660"/>
    </source>
</evidence>
<dbReference type="PANTHER" id="PTHR47976">
    <property type="entry name" value="G-TYPE LECTIN S-RECEPTOR-LIKE SERINE/THREONINE-PROTEIN KINASE SD2-5"/>
    <property type="match status" value="1"/>
</dbReference>
<proteinExistence type="inferred from homology"/>
<keyword evidence="5 19" id="KW-0808">Transferase</keyword>
<dbReference type="PIRSF" id="PIRSF000641">
    <property type="entry name" value="SRK"/>
    <property type="match status" value="1"/>
</dbReference>
<evidence type="ECO:0000256" key="1">
    <source>
        <dbReference type="ARBA" id="ARBA00004479"/>
    </source>
</evidence>
<comment type="similarity">
    <text evidence="19">Belongs to the protein kinase superfamily. Ser/Thr protein kinase family.</text>
</comment>
<evidence type="ECO:0000256" key="2">
    <source>
        <dbReference type="ARBA" id="ARBA00022527"/>
    </source>
</evidence>
<evidence type="ECO:0000256" key="21">
    <source>
        <dbReference type="SAM" id="Phobius"/>
    </source>
</evidence>
<evidence type="ECO:0000256" key="9">
    <source>
        <dbReference type="ARBA" id="ARBA00022741"/>
    </source>
</evidence>
<feature type="domain" description="Bulb-type lectin" evidence="23">
    <location>
        <begin position="1"/>
        <end position="77"/>
    </location>
</feature>
<keyword evidence="9 19" id="KW-0547">Nucleotide-binding</keyword>
<evidence type="ECO:0000256" key="3">
    <source>
        <dbReference type="ARBA" id="ARBA00022536"/>
    </source>
</evidence>
<evidence type="ECO:0000256" key="5">
    <source>
        <dbReference type="ARBA" id="ARBA00022679"/>
    </source>
</evidence>
<dbReference type="EnsemblPlants" id="AUR62016343-RA">
    <property type="protein sequence ID" value="AUR62016343-RA:cds"/>
    <property type="gene ID" value="AUR62016343"/>
</dbReference>
<keyword evidence="8" id="KW-0430">Lectin</keyword>
<feature type="domain" description="Protein kinase" evidence="22">
    <location>
        <begin position="426"/>
        <end position="712"/>
    </location>
</feature>
<keyword evidence="15" id="KW-0675">Receptor</keyword>
<evidence type="ECO:0000256" key="10">
    <source>
        <dbReference type="ARBA" id="ARBA00022777"/>
    </source>
</evidence>
<keyword evidence="6 21" id="KW-0812">Transmembrane</keyword>
<keyword evidence="14" id="KW-1015">Disulfide bond</keyword>
<dbReference type="InterPro" id="IPR001480">
    <property type="entry name" value="Bulb-type_lectin_dom"/>
</dbReference>
<keyword evidence="13 21" id="KW-0472">Membrane</keyword>
<evidence type="ECO:0000256" key="16">
    <source>
        <dbReference type="ARBA" id="ARBA00023180"/>
    </source>
</evidence>
<dbReference type="InterPro" id="IPR008271">
    <property type="entry name" value="Ser/Thr_kinase_AS"/>
</dbReference>
<keyword evidence="3" id="KW-0245">EGF-like domain</keyword>
<accession>A0A803LN14</accession>
<comment type="catalytic activity">
    <reaction evidence="18 19">
        <text>L-seryl-[protein] + ATP = O-phospho-L-seryl-[protein] + ADP + H(+)</text>
        <dbReference type="Rhea" id="RHEA:17989"/>
        <dbReference type="Rhea" id="RHEA-COMP:9863"/>
        <dbReference type="Rhea" id="RHEA-COMP:11604"/>
        <dbReference type="ChEBI" id="CHEBI:15378"/>
        <dbReference type="ChEBI" id="CHEBI:29999"/>
        <dbReference type="ChEBI" id="CHEBI:30616"/>
        <dbReference type="ChEBI" id="CHEBI:83421"/>
        <dbReference type="ChEBI" id="CHEBI:456216"/>
        <dbReference type="EC" id="2.7.11.1"/>
    </reaction>
</comment>
<dbReference type="PROSITE" id="PS50948">
    <property type="entry name" value="PAN"/>
    <property type="match status" value="1"/>
</dbReference>
<dbReference type="AlphaFoldDB" id="A0A803LN14"/>
<dbReference type="InterPro" id="IPR024171">
    <property type="entry name" value="SRK-like_kinase"/>
</dbReference>
<dbReference type="PROSITE" id="PS00108">
    <property type="entry name" value="PROTEIN_KINASE_ST"/>
    <property type="match status" value="1"/>
</dbReference>
<dbReference type="GO" id="GO:0030246">
    <property type="term" value="F:carbohydrate binding"/>
    <property type="evidence" value="ECO:0007669"/>
    <property type="project" value="UniProtKB-KW"/>
</dbReference>
<dbReference type="PROSITE" id="PS00107">
    <property type="entry name" value="PROTEIN_KINASE_ATP"/>
    <property type="match status" value="1"/>
</dbReference>
<dbReference type="PROSITE" id="PS50011">
    <property type="entry name" value="PROTEIN_KINASE_DOM"/>
    <property type="match status" value="1"/>
</dbReference>
<evidence type="ECO:0000259" key="24">
    <source>
        <dbReference type="PROSITE" id="PS50948"/>
    </source>
</evidence>
<evidence type="ECO:0000256" key="17">
    <source>
        <dbReference type="ARBA" id="ARBA00047899"/>
    </source>
</evidence>
<sequence>MHVFSSTNIWTANRGVLVDNSAKFVLDKNGNAYLHNTTSVVWSSNTTGLGVQAMELMDNGNLVLLSKNQTVLWKSFDYPTDTLVLGQSFSENMRLKSFPYELNLHYHLMFKSGDLILFAGYRTPQVYWIMSNDTRKAVLKPDGKVSSATLMGNSWNFYDQRGGLVWQFNISEQSDPNALWAAVLGSTGTIEFFNLLKAKSEIAESFKIPSGSCTTPSSCSPFKSCFMENLCQCSVMLSSFNDCKPRIPALCDNATDSSSVRLLDVGTRFDYVALEFTKPQMKSSISECKSACLQNCSCVTMFYQNATRSCFMFGNIGSLRHPGIGDAGYYLSLKVSNQVDYIHKEFIPARGNGFDVRSTIIIVIIVIGTILIVSGLLGCGYWYYREKSRSFVLESSREALEEDNFFENITGVPVRYSYNDLDVATKNFSVKLGQGGFGSVYLGLLDEGTKLAVKKLEGVGQGKKEFRAEVSIIGNVHHVHLVKLKGFCAEGSHHRLLVYEYMENGSLDRWIFNKNNDRVKNKLDWESRFNIALGTAKGLAYLHDMCDVKIIHCDIKPENVLLDENFVAKVSDFGLAKLMNKEQSHIVTTLRGTRGYLAPEWITNCSISEKSDVYSYGMVLLEIIGGRKNYDPDHEVKEKAHLPSYAFKMMEQGSMNLILDPRLKVEDQQDGRVNTAIKVALWCIQDDKSLRPSMTRVVQMLEGLCPVPQPPIPSQSASRIFTGLVRSSGVKSQIMSWRRASYSSTGRSSVSAVQLSGPR</sequence>
<evidence type="ECO:0000259" key="23">
    <source>
        <dbReference type="PROSITE" id="PS50927"/>
    </source>
</evidence>
<dbReference type="OMA" id="SYMKVST"/>
<dbReference type="Gramene" id="AUR62016343-RA">
    <property type="protein sequence ID" value="AUR62016343-RA:cds"/>
    <property type="gene ID" value="AUR62016343"/>
</dbReference>
<keyword evidence="11 19" id="KW-0067">ATP-binding</keyword>
<dbReference type="InterPro" id="IPR003609">
    <property type="entry name" value="Pan_app"/>
</dbReference>
<dbReference type="InterPro" id="IPR051343">
    <property type="entry name" value="G-type_lectin_kinases/EP1-like"/>
</dbReference>
<evidence type="ECO:0000256" key="18">
    <source>
        <dbReference type="ARBA" id="ARBA00048679"/>
    </source>
</evidence>
<evidence type="ECO:0000256" key="8">
    <source>
        <dbReference type="ARBA" id="ARBA00022734"/>
    </source>
</evidence>
<keyword evidence="12 21" id="KW-1133">Transmembrane helix</keyword>
<dbReference type="SUPFAM" id="SSF51110">
    <property type="entry name" value="alpha-D-mannose-specific plant lectins"/>
    <property type="match status" value="1"/>
</dbReference>
<keyword evidence="16" id="KW-0325">Glycoprotein</keyword>
<reference evidence="25" key="1">
    <citation type="journal article" date="2017" name="Nature">
        <title>The genome of Chenopodium quinoa.</title>
        <authorList>
            <person name="Jarvis D.E."/>
            <person name="Ho Y.S."/>
            <person name="Lightfoot D.J."/>
            <person name="Schmoeckel S.M."/>
            <person name="Li B."/>
            <person name="Borm T.J.A."/>
            <person name="Ohyanagi H."/>
            <person name="Mineta K."/>
            <person name="Michell C.T."/>
            <person name="Saber N."/>
            <person name="Kharbatia N.M."/>
            <person name="Rupper R.R."/>
            <person name="Sharp A.R."/>
            <person name="Dally N."/>
            <person name="Boughton B.A."/>
            <person name="Woo Y.H."/>
            <person name="Gao G."/>
            <person name="Schijlen E.G.W.M."/>
            <person name="Guo X."/>
            <person name="Momin A.A."/>
            <person name="Negrao S."/>
            <person name="Al-Babili S."/>
            <person name="Gehring C."/>
            <person name="Roessner U."/>
            <person name="Jung C."/>
            <person name="Murphy K."/>
            <person name="Arold S.T."/>
            <person name="Gojobori T."/>
            <person name="van der Linden C.G."/>
            <person name="van Loo E.N."/>
            <person name="Jellen E.N."/>
            <person name="Maughan P.J."/>
            <person name="Tester M."/>
        </authorList>
    </citation>
    <scope>NUCLEOTIDE SEQUENCE [LARGE SCALE GENOMIC DNA]</scope>
    <source>
        <strain evidence="25">cv. PI 614886</strain>
    </source>
</reference>
<name>A0A803LN14_CHEQI</name>
<evidence type="ECO:0000256" key="15">
    <source>
        <dbReference type="ARBA" id="ARBA00023170"/>
    </source>
</evidence>
<feature type="transmembrane region" description="Helical" evidence="21">
    <location>
        <begin position="360"/>
        <end position="384"/>
    </location>
</feature>
<evidence type="ECO:0000256" key="7">
    <source>
        <dbReference type="ARBA" id="ARBA00022729"/>
    </source>
</evidence>
<dbReference type="GO" id="GO:0016020">
    <property type="term" value="C:membrane"/>
    <property type="evidence" value="ECO:0007669"/>
    <property type="project" value="UniProtKB-SubCell"/>
</dbReference>
<dbReference type="GO" id="GO:0004674">
    <property type="term" value="F:protein serine/threonine kinase activity"/>
    <property type="evidence" value="ECO:0007669"/>
    <property type="project" value="UniProtKB-KW"/>
</dbReference>
<keyword evidence="7" id="KW-0732">Signal</keyword>
<comment type="catalytic activity">
    <reaction evidence="17 19">
        <text>L-threonyl-[protein] + ATP = O-phospho-L-threonyl-[protein] + ADP + H(+)</text>
        <dbReference type="Rhea" id="RHEA:46608"/>
        <dbReference type="Rhea" id="RHEA-COMP:11060"/>
        <dbReference type="Rhea" id="RHEA-COMP:11605"/>
        <dbReference type="ChEBI" id="CHEBI:15378"/>
        <dbReference type="ChEBI" id="CHEBI:30013"/>
        <dbReference type="ChEBI" id="CHEBI:30616"/>
        <dbReference type="ChEBI" id="CHEBI:61977"/>
        <dbReference type="ChEBI" id="CHEBI:456216"/>
        <dbReference type="EC" id="2.7.11.1"/>
    </reaction>
</comment>
<evidence type="ECO:0000256" key="4">
    <source>
        <dbReference type="ARBA" id="ARBA00022553"/>
    </source>
</evidence>
<reference evidence="25" key="2">
    <citation type="submission" date="2021-03" db="UniProtKB">
        <authorList>
            <consortium name="EnsemblPlants"/>
        </authorList>
    </citation>
    <scope>IDENTIFICATION</scope>
</reference>
<protein>
    <recommendedName>
        <fullName evidence="19">Receptor-like serine/threonine-protein kinase</fullName>
        <ecNumber evidence="19">2.7.11.1</ecNumber>
    </recommendedName>
</protein>
<gene>
    <name evidence="25" type="primary">LOC110703084</name>
</gene>
<feature type="domain" description="Apple" evidence="24">
    <location>
        <begin position="251"/>
        <end position="346"/>
    </location>
</feature>
<comment type="subcellular location">
    <subcellularLocation>
        <location evidence="1">Membrane</location>
        <topology evidence="1">Single-pass type I membrane protein</topology>
    </subcellularLocation>
</comment>
<evidence type="ECO:0000256" key="20">
    <source>
        <dbReference type="PROSITE-ProRule" id="PRU10141"/>
    </source>
</evidence>
<dbReference type="SMART" id="SM00220">
    <property type="entry name" value="S_TKc"/>
    <property type="match status" value="1"/>
</dbReference>
<dbReference type="EC" id="2.7.11.1" evidence="19"/>
<keyword evidence="4" id="KW-0597">Phosphoprotein</keyword>
<keyword evidence="26" id="KW-1185">Reference proteome</keyword>
<organism evidence="25 26">
    <name type="scientific">Chenopodium quinoa</name>
    <name type="common">Quinoa</name>
    <dbReference type="NCBI Taxonomy" id="63459"/>
    <lineage>
        <taxon>Eukaryota</taxon>
        <taxon>Viridiplantae</taxon>
        <taxon>Streptophyta</taxon>
        <taxon>Embryophyta</taxon>
        <taxon>Tracheophyta</taxon>
        <taxon>Spermatophyta</taxon>
        <taxon>Magnoliopsida</taxon>
        <taxon>eudicotyledons</taxon>
        <taxon>Gunneridae</taxon>
        <taxon>Pentapetalae</taxon>
        <taxon>Caryophyllales</taxon>
        <taxon>Chenopodiaceae</taxon>
        <taxon>Chenopodioideae</taxon>
        <taxon>Atripliceae</taxon>
        <taxon>Chenopodium</taxon>
    </lineage>
</organism>
<dbReference type="Gene3D" id="2.90.10.10">
    <property type="entry name" value="Bulb-type lectin domain"/>
    <property type="match status" value="1"/>
</dbReference>
<evidence type="ECO:0000256" key="12">
    <source>
        <dbReference type="ARBA" id="ARBA00022989"/>
    </source>
</evidence>
<evidence type="ECO:0000259" key="22">
    <source>
        <dbReference type="PROSITE" id="PS50011"/>
    </source>
</evidence>
<dbReference type="SMART" id="SM00108">
    <property type="entry name" value="B_lectin"/>
    <property type="match status" value="1"/>
</dbReference>
<dbReference type="SUPFAM" id="SSF56112">
    <property type="entry name" value="Protein kinase-like (PK-like)"/>
    <property type="match status" value="1"/>
</dbReference>
<dbReference type="Gene3D" id="1.10.510.10">
    <property type="entry name" value="Transferase(Phosphotransferase) domain 1"/>
    <property type="match status" value="1"/>
</dbReference>
<evidence type="ECO:0000256" key="6">
    <source>
        <dbReference type="ARBA" id="ARBA00022692"/>
    </source>
</evidence>
<dbReference type="PANTHER" id="PTHR47976:SF115">
    <property type="entry name" value="RECEPTOR-LIKE SERINE_THREONINE-PROTEIN KINASE"/>
    <property type="match status" value="1"/>
</dbReference>
<keyword evidence="10 19" id="KW-0418">Kinase</keyword>
<feature type="binding site" evidence="20">
    <location>
        <position position="455"/>
    </location>
    <ligand>
        <name>ATP</name>
        <dbReference type="ChEBI" id="CHEBI:30616"/>
    </ligand>
</feature>
<dbReference type="GO" id="GO:0005524">
    <property type="term" value="F:ATP binding"/>
    <property type="evidence" value="ECO:0007669"/>
    <property type="project" value="UniProtKB-UniRule"/>
</dbReference>
<dbReference type="PROSITE" id="PS50927">
    <property type="entry name" value="BULB_LECTIN"/>
    <property type="match status" value="1"/>
</dbReference>
<dbReference type="Proteomes" id="UP000596660">
    <property type="component" value="Unplaced"/>
</dbReference>
<evidence type="ECO:0000256" key="14">
    <source>
        <dbReference type="ARBA" id="ARBA00023157"/>
    </source>
</evidence>
<dbReference type="FunFam" id="1.10.510.10:FF:000248">
    <property type="entry name" value="S-receptor-like kinase 5"/>
    <property type="match status" value="1"/>
</dbReference>
<dbReference type="InterPro" id="IPR017441">
    <property type="entry name" value="Protein_kinase_ATP_BS"/>
</dbReference>
<dbReference type="FunFam" id="3.30.200.20:FF:000178">
    <property type="entry name" value="serine/threonine-protein kinase PBS1-like"/>
    <property type="match status" value="1"/>
</dbReference>
<evidence type="ECO:0000256" key="19">
    <source>
        <dbReference type="PIRNR" id="PIRNR000641"/>
    </source>
</evidence>
<evidence type="ECO:0000313" key="25">
    <source>
        <dbReference type="EnsemblPlants" id="AUR62016343-RA:cds"/>
    </source>
</evidence>
<evidence type="ECO:0000256" key="11">
    <source>
        <dbReference type="ARBA" id="ARBA00022840"/>
    </source>
</evidence>
<dbReference type="CDD" id="cd00028">
    <property type="entry name" value="B_lectin"/>
    <property type="match status" value="1"/>
</dbReference>
<dbReference type="Pfam" id="PF00069">
    <property type="entry name" value="Pkinase"/>
    <property type="match status" value="1"/>
</dbReference>
<evidence type="ECO:0000256" key="13">
    <source>
        <dbReference type="ARBA" id="ARBA00023136"/>
    </source>
</evidence>
<dbReference type="InterPro" id="IPR000719">
    <property type="entry name" value="Prot_kinase_dom"/>
</dbReference>
<dbReference type="Pfam" id="PF01453">
    <property type="entry name" value="B_lectin"/>
    <property type="match status" value="1"/>
</dbReference>